<proteinExistence type="predicted"/>
<name>A0A1C7MBQ3_GRIFR</name>
<dbReference type="PANTHER" id="PTHR43818">
    <property type="entry name" value="BCDNA.GH03377"/>
    <property type="match status" value="1"/>
</dbReference>
<sequence>MHDLSPVCCASAAEKYSKLTSAPVKAYHGSTDDIADDPNVDLVVVAVKVPDHKAAVMPAIEKGKDVFVECPLGMTLQETMEIAEAAQRKGVRSIVGLQSWQSPLVRKVKEWISAGKIGKVLSCTWVGSKTAEVAYWAPYHKDRAVYAAYPENGTTVLQVTIGHTLSALISALGPLSSISSACVQRFDTIEFVTPDMTPTGNIIKSTVPDQYAFCGVFKDSGAVLSAICRGGVPVTGESGRGRPSLVWLIDGDKGCIRAESSHVTGSFLHVTTPEKIFLNGEEMNVDDGEDKLDNMGREWLEFAKGAEGYYPTFDDAVLVYKHIDAIARSAREGRRIDLDI</sequence>
<dbReference type="Pfam" id="PF01408">
    <property type="entry name" value="GFO_IDH_MocA"/>
    <property type="match status" value="1"/>
</dbReference>
<dbReference type="Pfam" id="PF22685">
    <property type="entry name" value="Gal80p_C-like"/>
    <property type="match status" value="1"/>
</dbReference>
<dbReference type="SUPFAM" id="SSF51735">
    <property type="entry name" value="NAD(P)-binding Rossmann-fold domains"/>
    <property type="match status" value="1"/>
</dbReference>
<evidence type="ECO:0000256" key="1">
    <source>
        <dbReference type="ARBA" id="ARBA00023002"/>
    </source>
</evidence>
<dbReference type="OMA" id="YEIVAIC"/>
<dbReference type="PANTHER" id="PTHR43818:SF11">
    <property type="entry name" value="BCDNA.GH03377"/>
    <property type="match status" value="1"/>
</dbReference>
<reference evidence="4 5" key="1">
    <citation type="submission" date="2016-03" db="EMBL/GenBank/DDBJ databases">
        <title>Whole genome sequencing of Grifola frondosa 9006-11.</title>
        <authorList>
            <person name="Min B."/>
            <person name="Park H."/>
            <person name="Kim J.-G."/>
            <person name="Cho H."/>
            <person name="Oh Y.-L."/>
            <person name="Kong W.-S."/>
            <person name="Choi I.-G."/>
        </authorList>
    </citation>
    <scope>NUCLEOTIDE SEQUENCE [LARGE SCALE GENOMIC DNA]</scope>
    <source>
        <strain evidence="4 5">9006-11</strain>
    </source>
</reference>
<evidence type="ECO:0000259" key="2">
    <source>
        <dbReference type="Pfam" id="PF01408"/>
    </source>
</evidence>
<protein>
    <submittedName>
        <fullName evidence="4">Galactose/lactose metabolism regulatory protein GAL80</fullName>
    </submittedName>
</protein>
<gene>
    <name evidence="4" type="primary">GAL80_1</name>
    <name evidence="4" type="ORF">A0H81_05730</name>
</gene>
<dbReference type="InterPro" id="IPR050463">
    <property type="entry name" value="Gfo/Idh/MocA_oxidrdct_glycsds"/>
</dbReference>
<dbReference type="AlphaFoldDB" id="A0A1C7MBQ3"/>
<dbReference type="STRING" id="5627.A0A1C7MBQ3"/>
<evidence type="ECO:0000259" key="3">
    <source>
        <dbReference type="Pfam" id="PF22685"/>
    </source>
</evidence>
<keyword evidence="1" id="KW-0560">Oxidoreductase</keyword>
<dbReference type="InterPro" id="IPR000683">
    <property type="entry name" value="Gfo/Idh/MocA-like_OxRdtase_N"/>
</dbReference>
<dbReference type="Gene3D" id="3.30.360.10">
    <property type="entry name" value="Dihydrodipicolinate Reductase, domain 2"/>
    <property type="match status" value="1"/>
</dbReference>
<evidence type="ECO:0000313" key="5">
    <source>
        <dbReference type="Proteomes" id="UP000092993"/>
    </source>
</evidence>
<dbReference type="InterPro" id="IPR055080">
    <property type="entry name" value="Gal80p-like_C"/>
</dbReference>
<evidence type="ECO:0000313" key="4">
    <source>
        <dbReference type="EMBL" id="OBZ74353.1"/>
    </source>
</evidence>
<dbReference type="GO" id="GO:0000166">
    <property type="term" value="F:nucleotide binding"/>
    <property type="evidence" value="ECO:0007669"/>
    <property type="project" value="InterPro"/>
</dbReference>
<dbReference type="SUPFAM" id="SSF55347">
    <property type="entry name" value="Glyceraldehyde-3-phosphate dehydrogenase-like, C-terminal domain"/>
    <property type="match status" value="1"/>
</dbReference>
<dbReference type="EMBL" id="LUGG01000005">
    <property type="protein sequence ID" value="OBZ74353.1"/>
    <property type="molecule type" value="Genomic_DNA"/>
</dbReference>
<feature type="domain" description="Gal80p-like C-terminal" evidence="3">
    <location>
        <begin position="103"/>
        <end position="259"/>
    </location>
</feature>
<accession>A0A1C7MBQ3</accession>
<comment type="caution">
    <text evidence="4">The sequence shown here is derived from an EMBL/GenBank/DDBJ whole genome shotgun (WGS) entry which is preliminary data.</text>
</comment>
<dbReference type="Proteomes" id="UP000092993">
    <property type="component" value="Unassembled WGS sequence"/>
</dbReference>
<organism evidence="4 5">
    <name type="scientific">Grifola frondosa</name>
    <name type="common">Maitake</name>
    <name type="synonym">Polyporus frondosus</name>
    <dbReference type="NCBI Taxonomy" id="5627"/>
    <lineage>
        <taxon>Eukaryota</taxon>
        <taxon>Fungi</taxon>
        <taxon>Dikarya</taxon>
        <taxon>Basidiomycota</taxon>
        <taxon>Agaricomycotina</taxon>
        <taxon>Agaricomycetes</taxon>
        <taxon>Polyporales</taxon>
        <taxon>Grifolaceae</taxon>
        <taxon>Grifola</taxon>
    </lineage>
</organism>
<dbReference type="OrthoDB" id="64915at2759"/>
<dbReference type="Gene3D" id="3.40.50.720">
    <property type="entry name" value="NAD(P)-binding Rossmann-like Domain"/>
    <property type="match status" value="1"/>
</dbReference>
<feature type="domain" description="Gfo/Idh/MocA-like oxidoreductase N-terminal" evidence="2">
    <location>
        <begin position="24"/>
        <end position="96"/>
    </location>
</feature>
<keyword evidence="5" id="KW-1185">Reference proteome</keyword>
<dbReference type="GO" id="GO:0016491">
    <property type="term" value="F:oxidoreductase activity"/>
    <property type="evidence" value="ECO:0007669"/>
    <property type="project" value="UniProtKB-KW"/>
</dbReference>
<dbReference type="InterPro" id="IPR036291">
    <property type="entry name" value="NAD(P)-bd_dom_sf"/>
</dbReference>